<evidence type="ECO:0000313" key="4">
    <source>
        <dbReference type="EMBL" id="WZW99089.1"/>
    </source>
</evidence>
<feature type="compositionally biased region" description="Low complexity" evidence="1">
    <location>
        <begin position="35"/>
        <end position="46"/>
    </location>
</feature>
<proteinExistence type="predicted"/>
<keyword evidence="2" id="KW-0472">Membrane</keyword>
<dbReference type="RefSeq" id="WP_232549163.1">
    <property type="nucleotide sequence ID" value="NZ_CP115965.1"/>
</dbReference>
<reference evidence="4 5" key="1">
    <citation type="journal article" date="2023" name="Environ Microbiome">
        <title>A coral-associated actinobacterium mitigates coral bleaching under heat stress.</title>
        <authorList>
            <person name="Li J."/>
            <person name="Zou Y."/>
            <person name="Li Q."/>
            <person name="Zhang J."/>
            <person name="Bourne D.G."/>
            <person name="Lyu Y."/>
            <person name="Liu C."/>
            <person name="Zhang S."/>
        </authorList>
    </citation>
    <scope>NUCLEOTIDE SEQUENCE [LARGE SCALE GENOMIC DNA]</scope>
    <source>
        <strain evidence="4 5">SCSIO 13291</strain>
    </source>
</reference>
<gene>
    <name evidence="4" type="ORF">PCC79_02465</name>
</gene>
<feature type="region of interest" description="Disordered" evidence="1">
    <location>
        <begin position="35"/>
        <end position="62"/>
    </location>
</feature>
<evidence type="ECO:0000256" key="1">
    <source>
        <dbReference type="SAM" id="MobiDB-lite"/>
    </source>
</evidence>
<evidence type="ECO:0000313" key="5">
    <source>
        <dbReference type="Proteomes" id="UP001434337"/>
    </source>
</evidence>
<keyword evidence="2" id="KW-1133">Transmembrane helix</keyword>
<feature type="domain" description="DUF2510" evidence="3">
    <location>
        <begin position="5"/>
        <end position="37"/>
    </location>
</feature>
<protein>
    <submittedName>
        <fullName evidence="4">DUF2510 domain-containing protein</fullName>
    </submittedName>
</protein>
<evidence type="ECO:0000256" key="2">
    <source>
        <dbReference type="SAM" id="Phobius"/>
    </source>
</evidence>
<evidence type="ECO:0000259" key="3">
    <source>
        <dbReference type="Pfam" id="PF10708"/>
    </source>
</evidence>
<sequence>MSTAPGWYPDPSGQPGMFRWWDGTTWTTMVTPDPTGQFRGEAAGGQSYRGGGGPQPGSLPIHSAQQLSHDYGQITQQRPSSRRPLVVLVLVGLLVVALLWGGVTLLTRIVGNPFTGAQPASNPTLDVCPTQTLDEESPAPHINPAGRVQGGKLSYPLLGSPWGTVQQEDRLAFGRDVYGQLVPVEPNYDGVHSWVASVLVGELVAGDGFFSPQEGSEIVTRCILGSFYGDARVGREDRVNQATTLDGYDAWLVEMHLTFSIPNLRETGETAIVLIVSTSEESSSIFYASIPDSRPELLTTARQLQEQLRVES</sequence>
<dbReference type="InterPro" id="IPR018929">
    <property type="entry name" value="DUF2510"/>
</dbReference>
<accession>A0ABZ3CA73</accession>
<name>A0ABZ3CA73_9ACTN</name>
<dbReference type="Pfam" id="PF10708">
    <property type="entry name" value="DUF2510"/>
    <property type="match status" value="1"/>
</dbReference>
<feature type="transmembrane region" description="Helical" evidence="2">
    <location>
        <begin position="85"/>
        <end position="106"/>
    </location>
</feature>
<dbReference type="Proteomes" id="UP001434337">
    <property type="component" value="Chromosome"/>
</dbReference>
<dbReference type="EMBL" id="CP115965">
    <property type="protein sequence ID" value="WZW99089.1"/>
    <property type="molecule type" value="Genomic_DNA"/>
</dbReference>
<organism evidence="4 5">
    <name type="scientific">Propioniciclava soli</name>
    <dbReference type="NCBI Taxonomy" id="2775081"/>
    <lineage>
        <taxon>Bacteria</taxon>
        <taxon>Bacillati</taxon>
        <taxon>Actinomycetota</taxon>
        <taxon>Actinomycetes</taxon>
        <taxon>Propionibacteriales</taxon>
        <taxon>Propionibacteriaceae</taxon>
        <taxon>Propioniciclava</taxon>
    </lineage>
</organism>
<keyword evidence="2" id="KW-0812">Transmembrane</keyword>
<keyword evidence="5" id="KW-1185">Reference proteome</keyword>